<organism evidence="2 3">
    <name type="scientific">Prunus dulcis</name>
    <name type="common">Almond</name>
    <name type="synonym">Amygdalus dulcis</name>
    <dbReference type="NCBI Taxonomy" id="3755"/>
    <lineage>
        <taxon>Eukaryota</taxon>
        <taxon>Viridiplantae</taxon>
        <taxon>Streptophyta</taxon>
        <taxon>Embryophyta</taxon>
        <taxon>Tracheophyta</taxon>
        <taxon>Spermatophyta</taxon>
        <taxon>Magnoliopsida</taxon>
        <taxon>eudicotyledons</taxon>
        <taxon>Gunneridae</taxon>
        <taxon>Pentapetalae</taxon>
        <taxon>rosids</taxon>
        <taxon>fabids</taxon>
        <taxon>Rosales</taxon>
        <taxon>Rosaceae</taxon>
        <taxon>Amygdaloideae</taxon>
        <taxon>Amygdaleae</taxon>
        <taxon>Prunus</taxon>
    </lineage>
</organism>
<comment type="caution">
    <text evidence="2">The sequence shown here is derived from an EMBL/GenBank/DDBJ whole genome shotgun (WGS) entry which is preliminary data.</text>
</comment>
<proteinExistence type="predicted"/>
<dbReference type="EMBL" id="JAJFAZ020000008">
    <property type="protein sequence ID" value="KAI5314684.1"/>
    <property type="molecule type" value="Genomic_DNA"/>
</dbReference>
<evidence type="ECO:0000313" key="3">
    <source>
        <dbReference type="Proteomes" id="UP001054821"/>
    </source>
</evidence>
<gene>
    <name evidence="2" type="ORF">L3X38_043860</name>
</gene>
<dbReference type="AlphaFoldDB" id="A0AAD4UXL8"/>
<evidence type="ECO:0000313" key="2">
    <source>
        <dbReference type="EMBL" id="KAI5314684.1"/>
    </source>
</evidence>
<evidence type="ECO:0000256" key="1">
    <source>
        <dbReference type="SAM" id="MobiDB-lite"/>
    </source>
</evidence>
<protein>
    <submittedName>
        <fullName evidence="2">Uncharacterized protein</fullName>
    </submittedName>
</protein>
<sequence length="97" mass="11059">MVPAEDSPMPKLVAKSSSNDNVKAQVKFWREFRGYLLESTKCADWSLGIVCRRLVWVSVCRHFTDLITYESVEYANSPFSVAHRAGLCFVFIPRVVT</sequence>
<accession>A0AAD4UXL8</accession>
<name>A0AAD4UXL8_PRUDU</name>
<reference evidence="2 3" key="1">
    <citation type="journal article" date="2022" name="G3 (Bethesda)">
        <title>Whole-genome sequence and methylome profiling of the almond [Prunus dulcis (Mill.) D.A. Webb] cultivar 'Nonpareil'.</title>
        <authorList>
            <person name="D'Amico-Willman K.M."/>
            <person name="Ouma W.Z."/>
            <person name="Meulia T."/>
            <person name="Sideli G.M."/>
            <person name="Gradziel T.M."/>
            <person name="Fresnedo-Ramirez J."/>
        </authorList>
    </citation>
    <scope>NUCLEOTIDE SEQUENCE [LARGE SCALE GENOMIC DNA]</scope>
    <source>
        <strain evidence="2">Clone GOH B32 T37-40</strain>
    </source>
</reference>
<dbReference type="Proteomes" id="UP001054821">
    <property type="component" value="Chromosome 8"/>
</dbReference>
<keyword evidence="3" id="KW-1185">Reference proteome</keyword>
<feature type="region of interest" description="Disordered" evidence="1">
    <location>
        <begin position="1"/>
        <end position="20"/>
    </location>
</feature>